<evidence type="ECO:0000256" key="7">
    <source>
        <dbReference type="RuleBase" id="RU362114"/>
    </source>
</evidence>
<comment type="subcellular location">
    <subcellularLocation>
        <location evidence="1">Nucleus</location>
    </subcellularLocation>
</comment>
<evidence type="ECO:0000313" key="12">
    <source>
        <dbReference type="Proteomes" id="UP000785679"/>
    </source>
</evidence>
<dbReference type="PROSITE" id="PS51977">
    <property type="entry name" value="WGR"/>
    <property type="match status" value="1"/>
</dbReference>
<dbReference type="GO" id="GO:0005730">
    <property type="term" value="C:nucleolus"/>
    <property type="evidence" value="ECO:0007669"/>
    <property type="project" value="TreeGrafter"/>
</dbReference>
<protein>
    <recommendedName>
        <fullName evidence="7">Poly [ADP-ribose] polymerase</fullName>
        <shortName evidence="7">PARP</shortName>
        <ecNumber evidence="7">2.4.2.-</ecNumber>
    </recommendedName>
</protein>
<dbReference type="InterPro" id="IPR008893">
    <property type="entry name" value="WGR_domain"/>
</dbReference>
<name>A0A8J8SX67_HALGN</name>
<dbReference type="InterPro" id="IPR050800">
    <property type="entry name" value="ARTD/PARP"/>
</dbReference>
<dbReference type="GO" id="GO:0006302">
    <property type="term" value="P:double-strand break repair"/>
    <property type="evidence" value="ECO:0007669"/>
    <property type="project" value="TreeGrafter"/>
</dbReference>
<evidence type="ECO:0000256" key="5">
    <source>
        <dbReference type="ARBA" id="ARBA00023027"/>
    </source>
</evidence>
<comment type="caution">
    <text evidence="11">The sequence shown here is derived from an EMBL/GenBank/DDBJ whole genome shotgun (WGS) entry which is preliminary data.</text>
</comment>
<evidence type="ECO:0000259" key="8">
    <source>
        <dbReference type="PROSITE" id="PS51059"/>
    </source>
</evidence>
<organism evidence="11 12">
    <name type="scientific">Halteria grandinella</name>
    <dbReference type="NCBI Taxonomy" id="5974"/>
    <lineage>
        <taxon>Eukaryota</taxon>
        <taxon>Sar</taxon>
        <taxon>Alveolata</taxon>
        <taxon>Ciliophora</taxon>
        <taxon>Intramacronucleata</taxon>
        <taxon>Spirotrichea</taxon>
        <taxon>Stichotrichia</taxon>
        <taxon>Sporadotrichida</taxon>
        <taxon>Halteriidae</taxon>
        <taxon>Halteria</taxon>
    </lineage>
</organism>
<dbReference type="PANTHER" id="PTHR10459">
    <property type="entry name" value="DNA LIGASE"/>
    <property type="match status" value="1"/>
</dbReference>
<keyword evidence="3 7" id="KW-0808">Transferase</keyword>
<evidence type="ECO:0000259" key="9">
    <source>
        <dbReference type="PROSITE" id="PS51060"/>
    </source>
</evidence>
<dbReference type="AlphaFoldDB" id="A0A8J8SX67"/>
<dbReference type="GO" id="GO:0070212">
    <property type="term" value="P:protein poly-ADP-ribosylation"/>
    <property type="evidence" value="ECO:0007669"/>
    <property type="project" value="TreeGrafter"/>
</dbReference>
<dbReference type="PROSITE" id="PS51059">
    <property type="entry name" value="PARP_CATALYTIC"/>
    <property type="match status" value="1"/>
</dbReference>
<dbReference type="PROSITE" id="PS51060">
    <property type="entry name" value="PARP_ALPHA_HD"/>
    <property type="match status" value="1"/>
</dbReference>
<dbReference type="Gene3D" id="3.90.228.10">
    <property type="match status" value="1"/>
</dbReference>
<dbReference type="InterPro" id="IPR004102">
    <property type="entry name" value="Poly(ADP-ribose)pol_reg_dom"/>
</dbReference>
<dbReference type="Pfam" id="PF05406">
    <property type="entry name" value="WGR"/>
    <property type="match status" value="1"/>
</dbReference>
<dbReference type="Pfam" id="PF02877">
    <property type="entry name" value="PARP_reg"/>
    <property type="match status" value="1"/>
</dbReference>
<sequence length="500" mass="56860">MIDAGGDAPLIEAPDNNQGTQQYFDVYLTRVDIGRFQPGGDFIFYKMQLVMDRSRELPILLTRWGRIGEQGAMQKTPYGTVREAVEEFKKVFLQKTGCKWCQQDKFKKQFGKFQLMRSNYVTLDQKNFLIPFSHDLQSLPTPFPQDLLSILADLTNVDTYLSALKSSGIDPKAMPFSHLDRKNLYSALDVLQSLQNTLVKLESMNPKPYGEKDKAQLLKMREKMWFLSSRFYEYIPHEEYRNKMVPPISNMNMLGQKSQTLLNLIQIEMASKILLGALYRSSNFNMNPLEYCASAAGVKLELLNHQSGEYKLIHQYALNTYLGANRKHLSHIVKLSKPVQDAQFEQSLGNRRLLFHGSKTPNYLGILSQGLRAQPLEVQKNGQLLGKGIYFTDMLTKAIMCTEGCSGSRYVLVCEVALGKSKEVTKHHNNEAIEEGFDSIIGLGKQGPSEETVWLEDGASVCAGKVKNYVGARQNSAFVYSEYVVREPTQVRMRYLLQFK</sequence>
<proteinExistence type="predicted"/>
<dbReference type="EC" id="2.4.2.-" evidence="7"/>
<evidence type="ECO:0000256" key="6">
    <source>
        <dbReference type="ARBA" id="ARBA00023242"/>
    </source>
</evidence>
<dbReference type="GO" id="GO:0003950">
    <property type="term" value="F:NAD+ poly-ADP-ribosyltransferase activity"/>
    <property type="evidence" value="ECO:0007669"/>
    <property type="project" value="UniProtKB-UniRule"/>
</dbReference>
<dbReference type="SUPFAM" id="SSF142921">
    <property type="entry name" value="WGR domain-like"/>
    <property type="match status" value="1"/>
</dbReference>
<dbReference type="SUPFAM" id="SSF56399">
    <property type="entry name" value="ADP-ribosylation"/>
    <property type="match status" value="1"/>
</dbReference>
<dbReference type="CDD" id="cd07997">
    <property type="entry name" value="WGR_PARP"/>
    <property type="match status" value="1"/>
</dbReference>
<dbReference type="InterPro" id="IPR036930">
    <property type="entry name" value="WGR_dom_sf"/>
</dbReference>
<dbReference type="GO" id="GO:1990404">
    <property type="term" value="F:NAD+-protein mono-ADP-ribosyltransferase activity"/>
    <property type="evidence" value="ECO:0007669"/>
    <property type="project" value="TreeGrafter"/>
</dbReference>
<evidence type="ECO:0000256" key="2">
    <source>
        <dbReference type="ARBA" id="ARBA00022676"/>
    </source>
</evidence>
<dbReference type="Pfam" id="PF00644">
    <property type="entry name" value="PARP"/>
    <property type="match status" value="1"/>
</dbReference>
<dbReference type="InterPro" id="IPR012317">
    <property type="entry name" value="Poly(ADP-ribose)pol_cat_dom"/>
</dbReference>
<keyword evidence="6" id="KW-0539">Nucleus</keyword>
<dbReference type="OrthoDB" id="2017365at2759"/>
<feature type="domain" description="PARP catalytic" evidence="8">
    <location>
        <begin position="287"/>
        <end position="500"/>
    </location>
</feature>
<keyword evidence="12" id="KW-1185">Reference proteome</keyword>
<keyword evidence="5 7" id="KW-0520">NAD</keyword>
<keyword evidence="4" id="KW-0548">Nucleotidyltransferase</keyword>
<evidence type="ECO:0000256" key="3">
    <source>
        <dbReference type="ARBA" id="ARBA00022679"/>
    </source>
</evidence>
<accession>A0A8J8SX67</accession>
<evidence type="ECO:0000256" key="1">
    <source>
        <dbReference type="ARBA" id="ARBA00004123"/>
    </source>
</evidence>
<dbReference type="EMBL" id="RRYP01017470">
    <property type="protein sequence ID" value="TNV74104.1"/>
    <property type="molecule type" value="Genomic_DNA"/>
</dbReference>
<dbReference type="SUPFAM" id="SSF47587">
    <property type="entry name" value="Domain of poly(ADP-ribose) polymerase"/>
    <property type="match status" value="1"/>
</dbReference>
<dbReference type="GO" id="GO:0016779">
    <property type="term" value="F:nucleotidyltransferase activity"/>
    <property type="evidence" value="ECO:0007669"/>
    <property type="project" value="UniProtKB-KW"/>
</dbReference>
<evidence type="ECO:0000313" key="11">
    <source>
        <dbReference type="EMBL" id="TNV74104.1"/>
    </source>
</evidence>
<feature type="domain" description="WGR" evidence="10">
    <location>
        <begin position="7"/>
        <end position="113"/>
    </location>
</feature>
<keyword evidence="2 7" id="KW-0328">Glycosyltransferase</keyword>
<feature type="domain" description="PARP alpha-helical" evidence="9">
    <location>
        <begin position="140"/>
        <end position="275"/>
    </location>
</feature>
<dbReference type="PANTHER" id="PTHR10459:SF108">
    <property type="entry name" value="POLY [ADP-RIBOSE] POLYMERASE"/>
    <property type="match status" value="1"/>
</dbReference>
<evidence type="ECO:0000256" key="4">
    <source>
        <dbReference type="ARBA" id="ARBA00022695"/>
    </source>
</evidence>
<dbReference type="InterPro" id="IPR036616">
    <property type="entry name" value="Poly(ADP-ribose)pol_reg_dom_sf"/>
</dbReference>
<evidence type="ECO:0000259" key="10">
    <source>
        <dbReference type="PROSITE" id="PS51977"/>
    </source>
</evidence>
<gene>
    <name evidence="11" type="ORF">FGO68_gene15679</name>
</gene>
<dbReference type="Gene3D" id="1.20.142.10">
    <property type="entry name" value="Poly(ADP-ribose) polymerase, regulatory domain"/>
    <property type="match status" value="1"/>
</dbReference>
<dbReference type="Proteomes" id="UP000785679">
    <property type="component" value="Unassembled WGS sequence"/>
</dbReference>
<reference evidence="11" key="1">
    <citation type="submission" date="2019-06" db="EMBL/GenBank/DDBJ databases">
        <authorList>
            <person name="Zheng W."/>
        </authorList>
    </citation>
    <scope>NUCLEOTIDE SEQUENCE</scope>
    <source>
        <strain evidence="11">QDHG01</strain>
    </source>
</reference>
<dbReference type="SMART" id="SM00773">
    <property type="entry name" value="WGR"/>
    <property type="match status" value="1"/>
</dbReference>